<dbReference type="AlphaFoldDB" id="A0AA47EL24"/>
<dbReference type="RefSeq" id="WP_216126481.1">
    <property type="nucleotide sequence ID" value="NZ_CP086239.1"/>
</dbReference>
<dbReference type="Proteomes" id="UP001164733">
    <property type="component" value="Chromosome"/>
</dbReference>
<organism evidence="2 3">
    <name type="scientific">Clostridium estertheticum</name>
    <dbReference type="NCBI Taxonomy" id="238834"/>
    <lineage>
        <taxon>Bacteria</taxon>
        <taxon>Bacillati</taxon>
        <taxon>Bacillota</taxon>
        <taxon>Clostridia</taxon>
        <taxon>Eubacteriales</taxon>
        <taxon>Clostridiaceae</taxon>
        <taxon>Clostridium</taxon>
    </lineage>
</organism>
<keyword evidence="1" id="KW-1133">Transmembrane helix</keyword>
<gene>
    <name evidence="2" type="ORF">LL038_08110</name>
</gene>
<dbReference type="EMBL" id="CP086239">
    <property type="protein sequence ID" value="WAG62187.1"/>
    <property type="molecule type" value="Genomic_DNA"/>
</dbReference>
<reference evidence="2" key="1">
    <citation type="submission" date="2021-11" db="EMBL/GenBank/DDBJ databases">
        <title>Clostridia strains as spoilage organisms.</title>
        <authorList>
            <person name="Wambui J."/>
            <person name="Stevens M.J.A."/>
            <person name="Stephan R."/>
        </authorList>
    </citation>
    <scope>NUCLEOTIDE SEQUENCE</scope>
    <source>
        <strain evidence="2">CF009</strain>
    </source>
</reference>
<sequence>MGNLNEILEIRKKASDGNIRVINKRSTIGFTIKLIGWIVAGVGIFAGLILGLLLTTPASGVISNPNPLKWVYAIAIMVSSFISGFLFIGFGEIIILLNDIRYNTKLK</sequence>
<evidence type="ECO:0000313" key="2">
    <source>
        <dbReference type="EMBL" id="WAG62187.1"/>
    </source>
</evidence>
<feature type="transmembrane region" description="Helical" evidence="1">
    <location>
        <begin position="34"/>
        <end position="58"/>
    </location>
</feature>
<name>A0AA47EL24_9CLOT</name>
<protein>
    <submittedName>
        <fullName evidence="2">Uncharacterized protein</fullName>
    </submittedName>
</protein>
<keyword evidence="1" id="KW-0472">Membrane</keyword>
<proteinExistence type="predicted"/>
<evidence type="ECO:0000313" key="3">
    <source>
        <dbReference type="Proteomes" id="UP001164733"/>
    </source>
</evidence>
<evidence type="ECO:0000256" key="1">
    <source>
        <dbReference type="SAM" id="Phobius"/>
    </source>
</evidence>
<keyword evidence="1" id="KW-0812">Transmembrane</keyword>
<feature type="transmembrane region" description="Helical" evidence="1">
    <location>
        <begin position="70"/>
        <end position="97"/>
    </location>
</feature>
<accession>A0AA47EL24</accession>